<sequence length="59" mass="6757">MFWMGRGLRMADSRREGGERSALITRLQTRRFIFMAYSLASELHCRCVASQTLSVSLCV</sequence>
<proteinExistence type="predicted"/>
<accession>A0A164L8Z4</accession>
<comment type="caution">
    <text evidence="1">The sequence shown here is derived from an EMBL/GenBank/DDBJ whole genome shotgun (WGS) entry which is preliminary data.</text>
</comment>
<keyword evidence="2" id="KW-1185">Reference proteome</keyword>
<reference evidence="1 2" key="1">
    <citation type="submission" date="2016-03" db="EMBL/GenBank/DDBJ databases">
        <title>EvidentialGene: Evidence-directed Construction of Genes on Genomes.</title>
        <authorList>
            <person name="Gilbert D.G."/>
            <person name="Choi J.-H."/>
            <person name="Mockaitis K."/>
            <person name="Colbourne J."/>
            <person name="Pfrender M."/>
        </authorList>
    </citation>
    <scope>NUCLEOTIDE SEQUENCE [LARGE SCALE GENOMIC DNA]</scope>
    <source>
        <strain evidence="1 2">Xinb3</strain>
        <tissue evidence="1">Complete organism</tissue>
    </source>
</reference>
<dbReference type="AlphaFoldDB" id="A0A164L8Z4"/>
<name>A0A164L8Z4_9CRUS</name>
<dbReference type="EMBL" id="LRGB01003163">
    <property type="protein sequence ID" value="KZS03898.1"/>
    <property type="molecule type" value="Genomic_DNA"/>
</dbReference>
<gene>
    <name evidence="1" type="ORF">APZ42_033236</name>
</gene>
<protein>
    <submittedName>
        <fullName evidence="1">Uncharacterized protein</fullName>
    </submittedName>
</protein>
<dbReference type="Proteomes" id="UP000076858">
    <property type="component" value="Unassembled WGS sequence"/>
</dbReference>
<organism evidence="1 2">
    <name type="scientific">Daphnia magna</name>
    <dbReference type="NCBI Taxonomy" id="35525"/>
    <lineage>
        <taxon>Eukaryota</taxon>
        <taxon>Metazoa</taxon>
        <taxon>Ecdysozoa</taxon>
        <taxon>Arthropoda</taxon>
        <taxon>Crustacea</taxon>
        <taxon>Branchiopoda</taxon>
        <taxon>Diplostraca</taxon>
        <taxon>Cladocera</taxon>
        <taxon>Anomopoda</taxon>
        <taxon>Daphniidae</taxon>
        <taxon>Daphnia</taxon>
    </lineage>
</organism>
<evidence type="ECO:0000313" key="2">
    <source>
        <dbReference type="Proteomes" id="UP000076858"/>
    </source>
</evidence>
<evidence type="ECO:0000313" key="1">
    <source>
        <dbReference type="EMBL" id="KZS03898.1"/>
    </source>
</evidence>